<reference evidence="1" key="1">
    <citation type="submission" date="2013-11" db="EMBL/GenBank/DDBJ databases">
        <title>Genome sequence of the fusiform rust pathogen reveals effectors for host alternation and coevolution with pine.</title>
        <authorList>
            <consortium name="DOE Joint Genome Institute"/>
            <person name="Smith K."/>
            <person name="Pendleton A."/>
            <person name="Kubisiak T."/>
            <person name="Anderson C."/>
            <person name="Salamov A."/>
            <person name="Aerts A."/>
            <person name="Riley R."/>
            <person name="Clum A."/>
            <person name="Lindquist E."/>
            <person name="Ence D."/>
            <person name="Campbell M."/>
            <person name="Kronenberg Z."/>
            <person name="Feau N."/>
            <person name="Dhillon B."/>
            <person name="Hamelin R."/>
            <person name="Burleigh J."/>
            <person name="Smith J."/>
            <person name="Yandell M."/>
            <person name="Nelson C."/>
            <person name="Grigoriev I."/>
            <person name="Davis J."/>
        </authorList>
    </citation>
    <scope>NUCLEOTIDE SEQUENCE</scope>
    <source>
        <strain evidence="1">G11</strain>
    </source>
</reference>
<proteinExistence type="predicted"/>
<evidence type="ECO:0000313" key="2">
    <source>
        <dbReference type="Proteomes" id="UP000886653"/>
    </source>
</evidence>
<protein>
    <submittedName>
        <fullName evidence="1">Uncharacterized protein</fullName>
    </submittedName>
</protein>
<organism evidence="1 2">
    <name type="scientific">Cronartium quercuum f. sp. fusiforme G11</name>
    <dbReference type="NCBI Taxonomy" id="708437"/>
    <lineage>
        <taxon>Eukaryota</taxon>
        <taxon>Fungi</taxon>
        <taxon>Dikarya</taxon>
        <taxon>Basidiomycota</taxon>
        <taxon>Pucciniomycotina</taxon>
        <taxon>Pucciniomycetes</taxon>
        <taxon>Pucciniales</taxon>
        <taxon>Coleosporiaceae</taxon>
        <taxon>Cronartium</taxon>
    </lineage>
</organism>
<comment type="caution">
    <text evidence="1">The sequence shown here is derived from an EMBL/GenBank/DDBJ whole genome shotgun (WGS) entry which is preliminary data.</text>
</comment>
<evidence type="ECO:0000313" key="1">
    <source>
        <dbReference type="EMBL" id="KAG0141072.1"/>
    </source>
</evidence>
<sequence>MTTWQASMKSIYVLAPVGVLLLCGLVEHSLSRPMQDPDDLHLFNTLSELSLEGSAATFKPSDTWRNFEAKDLESNLEGDSYPRNILSDKPNDTIESSSVQKSHVDGNIVKIVPEPMSTSWFSGHLVGFNLPALAKEMGIQEDKEVFTVLRPPKDPMQITESDVQYGALLAIFYHTIYNYLSDEMMTILQTLFFFEDPSIADPSLVLFMESLRYLFSDIRKSVEEATLGKRANELWEPKEDFSFIDGNGTRYQLLTPKRVGGKGKYSELLQDLGIEQKDGKYMIKFDEEFYSLETRINAEDNLGKILTYFGLSKGLEILKEAKKLWKVLYPSKKDMEYLDSLASFMVEFRKDVLKKLKESSGNTHSWSVLTNI</sequence>
<dbReference type="AlphaFoldDB" id="A0A9P6N8Q0"/>
<gene>
    <name evidence="1" type="ORF">CROQUDRAFT_687147</name>
</gene>
<keyword evidence="2" id="KW-1185">Reference proteome</keyword>
<dbReference type="Proteomes" id="UP000886653">
    <property type="component" value="Unassembled WGS sequence"/>
</dbReference>
<accession>A0A9P6N8Q0</accession>
<name>A0A9P6N8Q0_9BASI</name>
<dbReference type="EMBL" id="MU167404">
    <property type="protein sequence ID" value="KAG0141072.1"/>
    <property type="molecule type" value="Genomic_DNA"/>
</dbReference>